<organism evidence="24 25">
    <name type="scientific">Morella rubra</name>
    <name type="common">Chinese bayberry</name>
    <dbReference type="NCBI Taxonomy" id="262757"/>
    <lineage>
        <taxon>Eukaryota</taxon>
        <taxon>Viridiplantae</taxon>
        <taxon>Streptophyta</taxon>
        <taxon>Embryophyta</taxon>
        <taxon>Tracheophyta</taxon>
        <taxon>Spermatophyta</taxon>
        <taxon>Magnoliopsida</taxon>
        <taxon>eudicotyledons</taxon>
        <taxon>Gunneridae</taxon>
        <taxon>Pentapetalae</taxon>
        <taxon>rosids</taxon>
        <taxon>fabids</taxon>
        <taxon>Fagales</taxon>
        <taxon>Myricaceae</taxon>
        <taxon>Morella</taxon>
    </lineage>
</organism>
<dbReference type="Pfam" id="PF14619">
    <property type="entry name" value="SnAC"/>
    <property type="match status" value="1"/>
</dbReference>
<keyword evidence="15" id="KW-0904">Protein phosphatase</keyword>
<dbReference type="InterPro" id="IPR029295">
    <property type="entry name" value="SnAC"/>
</dbReference>
<dbReference type="PROSITE" id="PS01032">
    <property type="entry name" value="PPM_1"/>
    <property type="match status" value="1"/>
</dbReference>
<dbReference type="SUPFAM" id="SSF81606">
    <property type="entry name" value="PP2C-like"/>
    <property type="match status" value="1"/>
</dbReference>
<evidence type="ECO:0000313" key="25">
    <source>
        <dbReference type="Proteomes" id="UP000516437"/>
    </source>
</evidence>
<dbReference type="FunFam" id="2.60.200.20:FF:000035">
    <property type="entry name" value="Protein phosphatase 2C 70"/>
    <property type="match status" value="1"/>
</dbReference>
<dbReference type="CDD" id="cd18086">
    <property type="entry name" value="HsC9orf114-like"/>
    <property type="match status" value="1"/>
</dbReference>
<dbReference type="SMART" id="SM00487">
    <property type="entry name" value="DEXDc"/>
    <property type="match status" value="1"/>
</dbReference>
<protein>
    <submittedName>
        <fullName evidence="24">Transcription regulatory protein SNF2</fullName>
    </submittedName>
</protein>
<dbReference type="FunFam" id="3.40.50.10810:FF:000016">
    <property type="entry name" value="Chromatin structure-remodeling complex protein SYD"/>
    <property type="match status" value="1"/>
</dbReference>
<dbReference type="SUPFAM" id="SSF49879">
    <property type="entry name" value="SMAD/FHA domain"/>
    <property type="match status" value="1"/>
</dbReference>
<dbReference type="Gene3D" id="2.60.200.20">
    <property type="match status" value="1"/>
</dbReference>
<reference evidence="24 25" key="1">
    <citation type="journal article" date="2019" name="Plant Biotechnol. J.">
        <title>The red bayberry genome and genetic basis of sex determination.</title>
        <authorList>
            <person name="Jia H.M."/>
            <person name="Jia H.J."/>
            <person name="Cai Q.L."/>
            <person name="Wang Y."/>
            <person name="Zhao H.B."/>
            <person name="Yang W.F."/>
            <person name="Wang G.Y."/>
            <person name="Li Y.H."/>
            <person name="Zhan D.L."/>
            <person name="Shen Y.T."/>
            <person name="Niu Q.F."/>
            <person name="Chang L."/>
            <person name="Qiu J."/>
            <person name="Zhao L."/>
            <person name="Xie H.B."/>
            <person name="Fu W.Y."/>
            <person name="Jin J."/>
            <person name="Li X.W."/>
            <person name="Jiao Y."/>
            <person name="Zhou C.C."/>
            <person name="Tu T."/>
            <person name="Chai C.Y."/>
            <person name="Gao J.L."/>
            <person name="Fan L.J."/>
            <person name="van de Weg E."/>
            <person name="Wang J.Y."/>
            <person name="Gao Z.S."/>
        </authorList>
    </citation>
    <scope>NUCLEOTIDE SEQUENCE [LARGE SCALE GENOMIC DNA]</scope>
    <source>
        <tissue evidence="24">Leaves</tissue>
    </source>
</reference>
<gene>
    <name evidence="24" type="ORF">CJ030_MR5G023135</name>
</gene>
<feature type="compositionally biased region" description="Polar residues" evidence="19">
    <location>
        <begin position="1847"/>
        <end position="1878"/>
    </location>
</feature>
<dbReference type="SMART" id="SM00490">
    <property type="entry name" value="HELICc"/>
    <property type="match status" value="1"/>
</dbReference>
<evidence type="ECO:0000256" key="6">
    <source>
        <dbReference type="ARBA" id="ARBA00022473"/>
    </source>
</evidence>
<feature type="domain" description="Helicase ATP-binding" evidence="21">
    <location>
        <begin position="1233"/>
        <end position="1399"/>
    </location>
</feature>
<dbReference type="Proteomes" id="UP000516437">
    <property type="component" value="Chromosome 5"/>
</dbReference>
<dbReference type="GO" id="GO:0042393">
    <property type="term" value="F:histone binding"/>
    <property type="evidence" value="ECO:0007669"/>
    <property type="project" value="InterPro"/>
</dbReference>
<comment type="cofactor">
    <cofactor evidence="1">
        <name>Mn(2+)</name>
        <dbReference type="ChEBI" id="CHEBI:29035"/>
    </cofactor>
</comment>
<dbReference type="PROSITE" id="PS51746">
    <property type="entry name" value="PPM_2"/>
    <property type="match status" value="1"/>
</dbReference>
<dbReference type="SMART" id="SM00332">
    <property type="entry name" value="PP2Cc"/>
    <property type="match status" value="1"/>
</dbReference>
<dbReference type="SUPFAM" id="SSF52540">
    <property type="entry name" value="P-loop containing nucleoside triphosphate hydrolases"/>
    <property type="match status" value="2"/>
</dbReference>
<dbReference type="GO" id="GO:0010231">
    <property type="term" value="P:maintenance of seed dormancy"/>
    <property type="evidence" value="ECO:0007669"/>
    <property type="project" value="UniProtKB-ARBA"/>
</dbReference>
<feature type="domain" description="PPM-type phosphatase" evidence="23">
    <location>
        <begin position="288"/>
        <end position="558"/>
    </location>
</feature>
<dbReference type="GO" id="GO:0003678">
    <property type="term" value="F:DNA helicase activity"/>
    <property type="evidence" value="ECO:0007669"/>
    <property type="project" value="UniProtKB-EC"/>
</dbReference>
<evidence type="ECO:0000259" key="20">
    <source>
        <dbReference type="PROSITE" id="PS50006"/>
    </source>
</evidence>
<evidence type="ECO:0000256" key="14">
    <source>
        <dbReference type="ARBA" id="ARBA00022853"/>
    </source>
</evidence>
<dbReference type="InterPro" id="IPR029026">
    <property type="entry name" value="tRNA_m1G_MTases_N"/>
</dbReference>
<dbReference type="InterPro" id="IPR001650">
    <property type="entry name" value="Helicase_C-like"/>
</dbReference>
<evidence type="ECO:0000259" key="23">
    <source>
        <dbReference type="PROSITE" id="PS51746"/>
    </source>
</evidence>
<evidence type="ECO:0000256" key="8">
    <source>
        <dbReference type="ARBA" id="ARBA00022723"/>
    </source>
</evidence>
<keyword evidence="11" id="KW-0347">Helicase</keyword>
<dbReference type="Gene3D" id="3.40.50.300">
    <property type="entry name" value="P-loop containing nucleotide triphosphate hydrolases"/>
    <property type="match status" value="1"/>
</dbReference>
<dbReference type="GO" id="GO:0006325">
    <property type="term" value="P:chromatin organization"/>
    <property type="evidence" value="ECO:0007669"/>
    <property type="project" value="UniProtKB-KW"/>
</dbReference>
<evidence type="ECO:0000256" key="13">
    <source>
        <dbReference type="ARBA" id="ARBA00022842"/>
    </source>
</evidence>
<dbReference type="InterPro" id="IPR000330">
    <property type="entry name" value="SNF2_N"/>
</dbReference>
<evidence type="ECO:0000256" key="11">
    <source>
        <dbReference type="ARBA" id="ARBA00022806"/>
    </source>
</evidence>
<dbReference type="Pfam" id="PF00176">
    <property type="entry name" value="SNF2-rel_dom"/>
    <property type="match status" value="1"/>
</dbReference>
<dbReference type="PROSITE" id="PS51192">
    <property type="entry name" value="HELICASE_ATP_BIND_1"/>
    <property type="match status" value="1"/>
</dbReference>
<keyword evidence="10" id="KW-0378">Hydrolase</keyword>
<evidence type="ECO:0000256" key="3">
    <source>
        <dbReference type="ARBA" id="ARBA00004123"/>
    </source>
</evidence>
<evidence type="ECO:0000259" key="21">
    <source>
        <dbReference type="PROSITE" id="PS51192"/>
    </source>
</evidence>
<dbReference type="InterPro" id="IPR000222">
    <property type="entry name" value="PP2C_BS"/>
</dbReference>
<comment type="caution">
    <text evidence="24">The sequence shown here is derived from an EMBL/GenBank/DDBJ whole genome shotgun (WGS) entry which is preliminary data.</text>
</comment>
<evidence type="ECO:0000256" key="1">
    <source>
        <dbReference type="ARBA" id="ARBA00001936"/>
    </source>
</evidence>
<dbReference type="CDD" id="cd22678">
    <property type="entry name" value="FHA_PP2C70-like"/>
    <property type="match status" value="1"/>
</dbReference>
<dbReference type="GO" id="GO:0005524">
    <property type="term" value="F:ATP binding"/>
    <property type="evidence" value="ECO:0007669"/>
    <property type="project" value="UniProtKB-KW"/>
</dbReference>
<dbReference type="GO" id="GO:0004721">
    <property type="term" value="F:phosphoprotein phosphatase activity"/>
    <property type="evidence" value="ECO:0007669"/>
    <property type="project" value="UniProtKB-KW"/>
</dbReference>
<dbReference type="InterPro" id="IPR001932">
    <property type="entry name" value="PPM-type_phosphatase-like_dom"/>
</dbReference>
<dbReference type="InterPro" id="IPR003750">
    <property type="entry name" value="Put_MeTrfase-C9orf114-like"/>
</dbReference>
<feature type="compositionally biased region" description="Acidic residues" evidence="19">
    <location>
        <begin position="1164"/>
        <end position="1179"/>
    </location>
</feature>
<dbReference type="GO" id="GO:0010492">
    <property type="term" value="P:maintenance of shoot apical meristem identity"/>
    <property type="evidence" value="ECO:0007669"/>
    <property type="project" value="UniProtKB-ARBA"/>
</dbReference>
<evidence type="ECO:0000256" key="9">
    <source>
        <dbReference type="ARBA" id="ARBA00022741"/>
    </source>
</evidence>
<dbReference type="InterPro" id="IPR038718">
    <property type="entry name" value="SNF2-like_sf"/>
</dbReference>
<dbReference type="PANTHER" id="PTHR10799">
    <property type="entry name" value="SNF2/RAD54 HELICASE FAMILY"/>
    <property type="match status" value="1"/>
</dbReference>
<evidence type="ECO:0000256" key="18">
    <source>
        <dbReference type="ARBA" id="ARBA00047995"/>
    </source>
</evidence>
<proteinExistence type="inferred from homology"/>
<keyword evidence="14" id="KW-0156">Chromatin regulator</keyword>
<evidence type="ECO:0000256" key="2">
    <source>
        <dbReference type="ARBA" id="ARBA00001946"/>
    </source>
</evidence>
<dbReference type="GO" id="GO:0010078">
    <property type="term" value="P:maintenance of root meristem identity"/>
    <property type="evidence" value="ECO:0007669"/>
    <property type="project" value="UniProtKB-ARBA"/>
</dbReference>
<evidence type="ECO:0000313" key="24">
    <source>
        <dbReference type="EMBL" id="KAB1214222.1"/>
    </source>
</evidence>
<dbReference type="Pfam" id="PF00271">
    <property type="entry name" value="Helicase_C"/>
    <property type="match status" value="1"/>
</dbReference>
<dbReference type="SMART" id="SM01314">
    <property type="entry name" value="SnAC"/>
    <property type="match status" value="1"/>
</dbReference>
<dbReference type="InterPro" id="IPR029028">
    <property type="entry name" value="Alpha/beta_knot_MTases"/>
</dbReference>
<evidence type="ECO:0000256" key="10">
    <source>
        <dbReference type="ARBA" id="ARBA00022801"/>
    </source>
</evidence>
<feature type="region of interest" description="Disordered" evidence="19">
    <location>
        <begin position="1813"/>
        <end position="1930"/>
    </location>
</feature>
<dbReference type="Pfam" id="PF00481">
    <property type="entry name" value="PP2C"/>
    <property type="match status" value="1"/>
</dbReference>
<dbReference type="CDD" id="cd00143">
    <property type="entry name" value="PP2Cc"/>
    <property type="match status" value="1"/>
</dbReference>
<feature type="compositionally biased region" description="Low complexity" evidence="19">
    <location>
        <begin position="1907"/>
        <end position="1924"/>
    </location>
</feature>
<comment type="catalytic activity">
    <reaction evidence="18">
        <text>ATP + H2O = ADP + phosphate + H(+)</text>
        <dbReference type="Rhea" id="RHEA:13065"/>
        <dbReference type="ChEBI" id="CHEBI:15377"/>
        <dbReference type="ChEBI" id="CHEBI:15378"/>
        <dbReference type="ChEBI" id="CHEBI:30616"/>
        <dbReference type="ChEBI" id="CHEBI:43474"/>
        <dbReference type="ChEBI" id="CHEBI:456216"/>
        <dbReference type="EC" id="3.6.4.12"/>
    </reaction>
</comment>
<dbReference type="GO" id="GO:0046872">
    <property type="term" value="F:metal ion binding"/>
    <property type="evidence" value="ECO:0007669"/>
    <property type="project" value="UniProtKB-KW"/>
</dbReference>
<sequence>MTMLESIVCVLILTLLLILFLIFLVCKPWRFFFSSSSRSRTIKVDELEKPLVTDDVIITQNQRNELLRDYDLEGALVQNEGHFRSPRTHGLVHKQRLLPVPTHITQGDSIIIDIISGEGSDVLLGQTLKRPLTTEHVAEFPEHGRQSLEDNRFQEDKDILSQRSFLTLEVISGPSRGARCSVQSTNNSRLPLTLGRVSPSDLLLKDSEVSGKHAMINWNLNKMRWELVDMGSLNGTLLNSQSINHPDSGSRHWGDAMELASGDIITLGTTSRLYVHITSQTECQIPFGVGVASDPMALRRGGKKLPMEDVCYYQWPLPGADQFGLFGICDGHGGAGAAKYASKILPEIIATILTDSLTRERVLSLRDASDVLRDAFFQTEACMNHSYEGCTATVLLVWVDADRNFFAQGANVGDSACIMNVDGQHIKMTEDHKITSYSERLRIEETGERLKDGETRLCGLNLARMLGDKFLKQQDSRFSSEPYVSQVVHISPSSGAFALLASDGLWDVISVKKATQLALQLAGQIDVQLPFSGLMRSGAIPYNFFTPCLKFSIIVVVFDNKSHSVNDFNVLNSTDENESGAAFLIRILRYLETPQYLRKTLFPRHNSLRAVGLLPPLDAPHHLRKHEWAPYREGVTLKERSANSGTLVDVGLTKNVVINQVLDPGTRVTVAMGTNRNLDAGIPHEIVSSSKPREEAGMYWGYRVRYASNLSSVIKDSPFKGGYDHVIGTSERGQTVNSSDLTLPAFRHLLIAFGGLAGLEESIEEDNKLKGKNTQEVFDSYLNTCPNQGSRTIRTEGPLGRLPPRRVMAQLENQQQQHVVHKTKSLICALNLVSRNLPLPPDLYDTVSSIYFDPEDAAVNASVDAAGGGVSEAKAVTRQGLEAHGSYKGDLLADFEESLLEQRPNCMSGSELRVSTENRYQSHIQRRLTELEALPSNRGEDLQTKCLLELYGLKLAELQSKVRSNVSSEYWLRMHCAEPDKQLFDWGMMRLRRPLYGVGDAFAMDADDQFRKKRDAELHVMECASTRPMRDPVYERLSRLEEEEKNLMETRKRKFFAELLNAVREFQLQIQASMKRRKQRNDGVQAWHGRQRQRATRLEKLRFQALKADDQEAYMRMVKESKNERLTMLLEETNKLLVNLGAAVQRQKDAKQSEGIEDFKDSEADSPELDASPEEEMDVIDSNPSVETGDLLEGQRQYNSAIHSIQEKVTEQPSMLQGGELRPYQVEGLQWMLSLFNNNLNGILADEMGLGKTIQTISLIAYLMEYKGVTGPHLIVAPKAVLPNWIYEFSMWAPSIAAFLYDGRLDERKTMREELLGEGKFQVLITHYDLIMRDKAFLKKIHWYYMIVDEGHRLKNHESVLARTLVSGYQIRRRLLLTGTPIQNSLQELWALLNFLLPHIFNSVQNFEEWFNAPFADKGDVSLSDEEELLIIRRLHQVIRPFILRRKKDEVEKYLPGKSQVILKCDTSAWQKVYYQQITDLGRVGLDNGAGKSKGLQNLTMQLRKCCNHPYLFVAADYNMWRKEEIARASGKFELLDRLLPKLHRAGHRVLLFSQMTRLLDVLEIYLQLHDYKYLRLDGNTKTEFRGSLVEQFNAPGSPYFMFLLSTRAGGLGLNLQTADTVILFDIDWNPQNDQQAEDRAHRIGQKKEVRVFVLITVGSVEEAILERAKQKMGIDEKVIQAGLFNTTSTAQDSKQMLEEIMRRGTSSLGTDVPSEREINRLAARSDEEFWLFEKMDEERRQKEKYKSRLMEEHEVPEWAYSAPEIKEDDTLGFDGGNVTGKRRRKEVVYADTLSDLQWIKAVENGEDISRFSAKRKRRDTPASEAHAPTRNNAGSEEKGLELGNENIPTASEGTSEDTSGLAQTPTPKGTKPEGSNTETHEYQGVGGSNWNGHIFTWNAHKKKRSSYVVPSSSSDSRGQNSNGRGSGWA</sequence>
<feature type="compositionally biased region" description="Basic and acidic residues" evidence="19">
    <location>
        <begin position="1147"/>
        <end position="1163"/>
    </location>
</feature>
<evidence type="ECO:0000259" key="22">
    <source>
        <dbReference type="PROSITE" id="PS51194"/>
    </source>
</evidence>
<comment type="cofactor">
    <cofactor evidence="2">
        <name>Mg(2+)</name>
        <dbReference type="ChEBI" id="CHEBI:18420"/>
    </cofactor>
</comment>
<evidence type="ECO:0000256" key="5">
    <source>
        <dbReference type="ARBA" id="ARBA00009841"/>
    </source>
</evidence>
<dbReference type="OrthoDB" id="5857104at2759"/>
<dbReference type="Gene3D" id="3.40.1280.10">
    <property type="match status" value="1"/>
</dbReference>
<dbReference type="Pfam" id="PF02598">
    <property type="entry name" value="Methyltrn_RNA_3"/>
    <property type="match status" value="1"/>
</dbReference>
<dbReference type="InterPro" id="IPR014001">
    <property type="entry name" value="Helicase_ATP-bd"/>
</dbReference>
<keyword evidence="17" id="KW-0539">Nucleus</keyword>
<evidence type="ECO:0000256" key="12">
    <source>
        <dbReference type="ARBA" id="ARBA00022840"/>
    </source>
</evidence>
<evidence type="ECO:0000256" key="4">
    <source>
        <dbReference type="ARBA" id="ARBA00008708"/>
    </source>
</evidence>
<dbReference type="SUPFAM" id="SSF75217">
    <property type="entry name" value="alpha/beta knot"/>
    <property type="match status" value="1"/>
</dbReference>
<dbReference type="InterPro" id="IPR000253">
    <property type="entry name" value="FHA_dom"/>
</dbReference>
<keyword evidence="8" id="KW-0479">Metal-binding</keyword>
<dbReference type="InterPro" id="IPR027417">
    <property type="entry name" value="P-loop_NTPase"/>
</dbReference>
<dbReference type="InterPro" id="IPR049730">
    <property type="entry name" value="SNF2/RAD54-like_C"/>
</dbReference>
<dbReference type="InterPro" id="IPR012340">
    <property type="entry name" value="NA-bd_OB-fold"/>
</dbReference>
<keyword evidence="6" id="KW-0217">Developmental protein</keyword>
<dbReference type="CDD" id="cd18793">
    <property type="entry name" value="SF2_C_SNF"/>
    <property type="match status" value="1"/>
</dbReference>
<keyword evidence="16" id="KW-0464">Manganese</keyword>
<dbReference type="GO" id="GO:0005634">
    <property type="term" value="C:nucleus"/>
    <property type="evidence" value="ECO:0007669"/>
    <property type="project" value="UniProtKB-SubCell"/>
</dbReference>
<feature type="domain" description="Helicase C-terminal" evidence="22">
    <location>
        <begin position="1535"/>
        <end position="1702"/>
    </location>
</feature>
<keyword evidence="7" id="KW-0341">Growth regulation</keyword>
<dbReference type="PROSITE" id="PS50006">
    <property type="entry name" value="FHA_DOMAIN"/>
    <property type="match status" value="1"/>
</dbReference>
<evidence type="ECO:0000256" key="17">
    <source>
        <dbReference type="ARBA" id="ARBA00023242"/>
    </source>
</evidence>
<dbReference type="Gene3D" id="3.40.50.10810">
    <property type="entry name" value="Tandem AAA-ATPase domain"/>
    <property type="match status" value="1"/>
</dbReference>
<comment type="subcellular location">
    <subcellularLocation>
        <location evidence="3">Nucleus</location>
    </subcellularLocation>
</comment>
<dbReference type="InterPro" id="IPR008984">
    <property type="entry name" value="SMAD_FHA_dom_sf"/>
</dbReference>
<dbReference type="SUPFAM" id="SSF50249">
    <property type="entry name" value="Nucleic acid-binding proteins"/>
    <property type="match status" value="1"/>
</dbReference>
<evidence type="ECO:0000256" key="16">
    <source>
        <dbReference type="ARBA" id="ARBA00023211"/>
    </source>
</evidence>
<keyword evidence="13" id="KW-0460">Magnesium</keyword>
<evidence type="ECO:0000256" key="19">
    <source>
        <dbReference type="SAM" id="MobiDB-lite"/>
    </source>
</evidence>
<keyword evidence="9" id="KW-0547">Nucleotide-binding</keyword>
<dbReference type="Gene3D" id="2.40.50.140">
    <property type="entry name" value="Nucleic acid-binding proteins"/>
    <property type="match status" value="1"/>
</dbReference>
<comment type="similarity">
    <text evidence="5">Belongs to the class IV-like SAM-binding methyltransferase superfamily.</text>
</comment>
<dbReference type="SMART" id="SM00240">
    <property type="entry name" value="FHA"/>
    <property type="match status" value="1"/>
</dbReference>
<keyword evidence="12" id="KW-0067">ATP-binding</keyword>
<dbReference type="PROSITE" id="PS51194">
    <property type="entry name" value="HELICASE_CTER"/>
    <property type="match status" value="1"/>
</dbReference>
<dbReference type="EMBL" id="RXIC02000023">
    <property type="protein sequence ID" value="KAB1214222.1"/>
    <property type="molecule type" value="Genomic_DNA"/>
</dbReference>
<dbReference type="InterPro" id="IPR036457">
    <property type="entry name" value="PPM-type-like_dom_sf"/>
</dbReference>
<dbReference type="FunFam" id="3.40.50.300:FF:000755">
    <property type="entry name" value="Probable ATP-dependent DNA helicase CHR12"/>
    <property type="match status" value="1"/>
</dbReference>
<dbReference type="Pfam" id="PF00498">
    <property type="entry name" value="FHA"/>
    <property type="match status" value="1"/>
</dbReference>
<accession>A0A6A1VMX1</accession>
<comment type="similarity">
    <text evidence="4">Belongs to the helicase family.</text>
</comment>
<dbReference type="Gene3D" id="3.60.40.10">
    <property type="entry name" value="PPM-type phosphatase domain"/>
    <property type="match status" value="1"/>
</dbReference>
<name>A0A6A1VMX1_9ROSI</name>
<feature type="region of interest" description="Disordered" evidence="19">
    <location>
        <begin position="1147"/>
        <end position="1182"/>
    </location>
</feature>
<evidence type="ECO:0000256" key="15">
    <source>
        <dbReference type="ARBA" id="ARBA00022912"/>
    </source>
</evidence>
<feature type="domain" description="FHA" evidence="20">
    <location>
        <begin position="192"/>
        <end position="243"/>
    </location>
</feature>
<keyword evidence="25" id="KW-1185">Reference proteome</keyword>
<evidence type="ECO:0000256" key="7">
    <source>
        <dbReference type="ARBA" id="ARBA00022604"/>
    </source>
</evidence>